<keyword evidence="6" id="KW-0804">Transcription</keyword>
<dbReference type="PANTHER" id="PTHR45801:SF110">
    <property type="entry name" value="TRANSCRIPTIONAL REGULATOR SUPERMAN"/>
    <property type="match status" value="1"/>
</dbReference>
<keyword evidence="3 8" id="KW-0863">Zinc-finger</keyword>
<feature type="domain" description="C2H2-type" evidence="10">
    <location>
        <begin position="75"/>
        <end position="102"/>
    </location>
</feature>
<evidence type="ECO:0000256" key="1">
    <source>
        <dbReference type="ARBA" id="ARBA00004123"/>
    </source>
</evidence>
<accession>A0A8J5FZE0</accession>
<organism evidence="11 12">
    <name type="scientific">Zingiber officinale</name>
    <name type="common">Ginger</name>
    <name type="synonym">Amomum zingiber</name>
    <dbReference type="NCBI Taxonomy" id="94328"/>
    <lineage>
        <taxon>Eukaryota</taxon>
        <taxon>Viridiplantae</taxon>
        <taxon>Streptophyta</taxon>
        <taxon>Embryophyta</taxon>
        <taxon>Tracheophyta</taxon>
        <taxon>Spermatophyta</taxon>
        <taxon>Magnoliopsida</taxon>
        <taxon>Liliopsida</taxon>
        <taxon>Zingiberales</taxon>
        <taxon>Zingiberaceae</taxon>
        <taxon>Zingiber</taxon>
    </lineage>
</organism>
<feature type="compositionally biased region" description="Basic and acidic residues" evidence="9">
    <location>
        <begin position="172"/>
        <end position="187"/>
    </location>
</feature>
<keyword evidence="2" id="KW-0479">Metal-binding</keyword>
<evidence type="ECO:0000256" key="9">
    <source>
        <dbReference type="SAM" id="MobiDB-lite"/>
    </source>
</evidence>
<evidence type="ECO:0000256" key="2">
    <source>
        <dbReference type="ARBA" id="ARBA00022723"/>
    </source>
</evidence>
<evidence type="ECO:0000256" key="8">
    <source>
        <dbReference type="PROSITE-ProRule" id="PRU00042"/>
    </source>
</evidence>
<evidence type="ECO:0000313" key="11">
    <source>
        <dbReference type="EMBL" id="KAG6493227.1"/>
    </source>
</evidence>
<dbReference type="AlphaFoldDB" id="A0A8J5FZE0"/>
<dbReference type="Gene3D" id="3.30.160.60">
    <property type="entry name" value="Classic Zinc Finger"/>
    <property type="match status" value="1"/>
</dbReference>
<feature type="region of interest" description="Disordered" evidence="9">
    <location>
        <begin position="155"/>
        <end position="187"/>
    </location>
</feature>
<dbReference type="InterPro" id="IPR036236">
    <property type="entry name" value="Znf_C2H2_sf"/>
</dbReference>
<comment type="subcellular location">
    <subcellularLocation>
        <location evidence="1">Nucleus</location>
    </subcellularLocation>
</comment>
<name>A0A8J5FZE0_ZINOF</name>
<dbReference type="EMBL" id="JACMSC010000013">
    <property type="protein sequence ID" value="KAG6493227.1"/>
    <property type="molecule type" value="Genomic_DNA"/>
</dbReference>
<dbReference type="InterPro" id="IPR013087">
    <property type="entry name" value="Znf_C2H2_type"/>
</dbReference>
<dbReference type="GO" id="GO:0008270">
    <property type="term" value="F:zinc ion binding"/>
    <property type="evidence" value="ECO:0007669"/>
    <property type="project" value="UniProtKB-KW"/>
</dbReference>
<evidence type="ECO:0000259" key="10">
    <source>
        <dbReference type="PROSITE" id="PS50157"/>
    </source>
</evidence>
<reference evidence="11 12" key="1">
    <citation type="submission" date="2020-08" db="EMBL/GenBank/DDBJ databases">
        <title>Plant Genome Project.</title>
        <authorList>
            <person name="Zhang R.-G."/>
        </authorList>
    </citation>
    <scope>NUCLEOTIDE SEQUENCE [LARGE SCALE GENOMIC DNA]</scope>
    <source>
        <tissue evidence="11">Rhizome</tissue>
    </source>
</reference>
<evidence type="ECO:0000256" key="4">
    <source>
        <dbReference type="ARBA" id="ARBA00022833"/>
    </source>
</evidence>
<evidence type="ECO:0000313" key="12">
    <source>
        <dbReference type="Proteomes" id="UP000734854"/>
    </source>
</evidence>
<evidence type="ECO:0000256" key="7">
    <source>
        <dbReference type="ARBA" id="ARBA00023242"/>
    </source>
</evidence>
<proteinExistence type="predicted"/>
<dbReference type="InterPro" id="IPR052426">
    <property type="entry name" value="Plant_dev_regulator"/>
</dbReference>
<dbReference type="PROSITE" id="PS00028">
    <property type="entry name" value="ZINC_FINGER_C2H2_1"/>
    <property type="match status" value="1"/>
</dbReference>
<evidence type="ECO:0000256" key="5">
    <source>
        <dbReference type="ARBA" id="ARBA00023015"/>
    </source>
</evidence>
<keyword evidence="5" id="KW-0805">Transcription regulation</keyword>
<comment type="caution">
    <text evidence="11">The sequence shown here is derived from an EMBL/GenBank/DDBJ whole genome shotgun (WGS) entry which is preliminary data.</text>
</comment>
<dbReference type="Proteomes" id="UP000734854">
    <property type="component" value="Unassembled WGS sequence"/>
</dbReference>
<keyword evidence="12" id="KW-1185">Reference proteome</keyword>
<sequence>MVGDVLHDVAFFCPLLLCSRAIHRLLYKGCCYCTYISASLICNMKSGSYSSCTISSPEGEGINLLEATTWPPRSYPCAFCRRGFKSAQALGGHMNVHRRDRALLRRQRPESCPSAATASPPYSVVIPTQPQPELVAPGGVFLLYPIALASPPSYFSGAGRRSSESTLCSDGVSKEGGEELDLELRLG</sequence>
<evidence type="ECO:0000256" key="3">
    <source>
        <dbReference type="ARBA" id="ARBA00022771"/>
    </source>
</evidence>
<dbReference type="GO" id="GO:0005634">
    <property type="term" value="C:nucleus"/>
    <property type="evidence" value="ECO:0007669"/>
    <property type="project" value="UniProtKB-SubCell"/>
</dbReference>
<keyword evidence="7" id="KW-0539">Nucleus</keyword>
<dbReference type="SUPFAM" id="SSF57667">
    <property type="entry name" value="beta-beta-alpha zinc fingers"/>
    <property type="match status" value="1"/>
</dbReference>
<gene>
    <name evidence="11" type="ORF">ZIOFF_048204</name>
</gene>
<dbReference type="PANTHER" id="PTHR45801">
    <property type="entry name" value="OS07G0101800 PROTEIN"/>
    <property type="match status" value="1"/>
</dbReference>
<protein>
    <recommendedName>
        <fullName evidence="10">C2H2-type domain-containing protein</fullName>
    </recommendedName>
</protein>
<dbReference type="PROSITE" id="PS50157">
    <property type="entry name" value="ZINC_FINGER_C2H2_2"/>
    <property type="match status" value="1"/>
</dbReference>
<keyword evidence="4" id="KW-0862">Zinc</keyword>
<evidence type="ECO:0000256" key="6">
    <source>
        <dbReference type="ARBA" id="ARBA00023163"/>
    </source>
</evidence>